<keyword evidence="1" id="KW-0732">Signal</keyword>
<proteinExistence type="predicted"/>
<evidence type="ECO:0000256" key="1">
    <source>
        <dbReference type="SAM" id="SignalP"/>
    </source>
</evidence>
<feature type="signal peptide" evidence="1">
    <location>
        <begin position="1"/>
        <end position="20"/>
    </location>
</feature>
<name>A0A839AN72_9FLAO</name>
<dbReference type="EMBL" id="JACGLS010000002">
    <property type="protein sequence ID" value="MBA6155946.1"/>
    <property type="molecule type" value="Genomic_DNA"/>
</dbReference>
<protein>
    <submittedName>
        <fullName evidence="3">PorT family protein</fullName>
    </submittedName>
</protein>
<dbReference type="SUPFAM" id="SSF56925">
    <property type="entry name" value="OMPA-like"/>
    <property type="match status" value="1"/>
</dbReference>
<dbReference type="Proteomes" id="UP000563906">
    <property type="component" value="Unassembled WGS sequence"/>
</dbReference>
<dbReference type="Gene3D" id="2.40.160.20">
    <property type="match status" value="1"/>
</dbReference>
<reference evidence="3 4" key="1">
    <citation type="submission" date="2020-07" db="EMBL/GenBank/DDBJ databases">
        <title>Bacterium isolated from marine sediment.</title>
        <authorList>
            <person name="Shang D."/>
            <person name="Du Z.-J."/>
        </authorList>
    </citation>
    <scope>NUCLEOTIDE SEQUENCE [LARGE SCALE GENOMIC DNA]</scope>
    <source>
        <strain evidence="3 4">S7007</strain>
    </source>
</reference>
<gene>
    <name evidence="3" type="ORF">H3Z83_05360</name>
</gene>
<accession>A0A839AN72</accession>
<dbReference type="InterPro" id="IPR011250">
    <property type="entry name" value="OMP/PagP_B-barrel"/>
</dbReference>
<sequence length="236" mass="26626">MLKRLLLLGFLGAFTITSYAQEEKILKLPSFDKPLFHYGFYLGVNNNGYKVSYKPSDITNNPEVEVSSSVGFNVGLIADLRLHNNINLRFEPGLMSNTKTLKFNHITGADNIKTREVGATYLHLPLILKLSTNRLNNFRPYVLGGISYDYNFSSNESNSDDNFAGEFRTTTSNLMYELGIGVDFYLSYFKFSPSIRGVFAVNNELVRDGQRPGGSQWTDPIDFLGTRGIFLHLSFE</sequence>
<evidence type="ECO:0000259" key="2">
    <source>
        <dbReference type="Pfam" id="PF13568"/>
    </source>
</evidence>
<dbReference type="RefSeq" id="WP_182124458.1">
    <property type="nucleotide sequence ID" value="NZ_JACGLS010000002.1"/>
</dbReference>
<dbReference type="AlphaFoldDB" id="A0A839AN72"/>
<comment type="caution">
    <text evidence="3">The sequence shown here is derived from an EMBL/GenBank/DDBJ whole genome shotgun (WGS) entry which is preliminary data.</text>
</comment>
<feature type="domain" description="Outer membrane protein beta-barrel" evidence="2">
    <location>
        <begin position="34"/>
        <end position="204"/>
    </location>
</feature>
<evidence type="ECO:0000313" key="3">
    <source>
        <dbReference type="EMBL" id="MBA6155946.1"/>
    </source>
</evidence>
<evidence type="ECO:0000313" key="4">
    <source>
        <dbReference type="Proteomes" id="UP000563906"/>
    </source>
</evidence>
<organism evidence="3 4">
    <name type="scientific">Tenacibaculum pelagium</name>
    <dbReference type="NCBI Taxonomy" id="2759527"/>
    <lineage>
        <taxon>Bacteria</taxon>
        <taxon>Pseudomonadati</taxon>
        <taxon>Bacteroidota</taxon>
        <taxon>Flavobacteriia</taxon>
        <taxon>Flavobacteriales</taxon>
        <taxon>Flavobacteriaceae</taxon>
        <taxon>Tenacibaculum</taxon>
    </lineage>
</organism>
<keyword evidence="4" id="KW-1185">Reference proteome</keyword>
<dbReference type="Pfam" id="PF13568">
    <property type="entry name" value="OMP_b-brl_2"/>
    <property type="match status" value="1"/>
</dbReference>
<dbReference type="InterPro" id="IPR025665">
    <property type="entry name" value="Beta-barrel_OMP_2"/>
</dbReference>
<feature type="chain" id="PRO_5032607676" evidence="1">
    <location>
        <begin position="21"/>
        <end position="236"/>
    </location>
</feature>